<dbReference type="CDD" id="cd22533">
    <property type="entry name" value="KH-II_YlqC-like"/>
    <property type="match status" value="1"/>
</dbReference>
<dbReference type="InterPro" id="IPR015946">
    <property type="entry name" value="KH_dom-like_a/b"/>
</dbReference>
<keyword evidence="2" id="KW-0694">RNA-binding</keyword>
<keyword evidence="1" id="KW-0963">Cytoplasm</keyword>
<name>E6PE54_9ZZZZ</name>
<evidence type="ECO:0000256" key="2">
    <source>
        <dbReference type="ARBA" id="ARBA00022884"/>
    </source>
</evidence>
<accession>E6PE54</accession>
<evidence type="ECO:0000256" key="1">
    <source>
        <dbReference type="ARBA" id="ARBA00022490"/>
    </source>
</evidence>
<dbReference type="Pfam" id="PF13083">
    <property type="entry name" value="KH_KhpA-B"/>
    <property type="match status" value="1"/>
</dbReference>
<dbReference type="EMBL" id="CABL01000002">
    <property type="protein sequence ID" value="CBH74739.1"/>
    <property type="molecule type" value="Genomic_DNA"/>
</dbReference>
<feature type="compositionally biased region" description="Low complexity" evidence="3">
    <location>
        <begin position="83"/>
        <end position="92"/>
    </location>
</feature>
<reference evidence="4" key="1">
    <citation type="submission" date="2009-10" db="EMBL/GenBank/DDBJ databases">
        <title>Diversity of trophic interactions inside an arsenic-rich microbial ecosystem.</title>
        <authorList>
            <person name="Bertin P.N."/>
            <person name="Heinrich-Salmeron A."/>
            <person name="Pelletier E."/>
            <person name="Goulhen-Chollet F."/>
            <person name="Arsene-Ploetze F."/>
            <person name="Gallien S."/>
            <person name="Calteau A."/>
            <person name="Vallenet D."/>
            <person name="Casiot C."/>
            <person name="Chane-Woon-Ming B."/>
            <person name="Giloteaux L."/>
            <person name="Barakat M."/>
            <person name="Bonnefoy V."/>
            <person name="Bruneel O."/>
            <person name="Chandler M."/>
            <person name="Cleiss J."/>
            <person name="Duran R."/>
            <person name="Elbaz-Poulichet F."/>
            <person name="Fonknechten N."/>
            <person name="Lauga B."/>
            <person name="Mornico D."/>
            <person name="Ortet P."/>
            <person name="Schaeffer C."/>
            <person name="Siguier P."/>
            <person name="Alexander Thil Smith A."/>
            <person name="Van Dorsselaer A."/>
            <person name="Weissenbach J."/>
            <person name="Medigue C."/>
            <person name="Le Paslier D."/>
        </authorList>
    </citation>
    <scope>NUCLEOTIDE SEQUENCE</scope>
</reference>
<feature type="compositionally biased region" description="Basic residues" evidence="3">
    <location>
        <begin position="22"/>
        <end position="37"/>
    </location>
</feature>
<dbReference type="Gene3D" id="3.30.300.20">
    <property type="match status" value="1"/>
</dbReference>
<feature type="region of interest" description="Disordered" evidence="3">
    <location>
        <begin position="21"/>
        <end position="121"/>
    </location>
</feature>
<dbReference type="GO" id="GO:0003723">
    <property type="term" value="F:RNA binding"/>
    <property type="evidence" value="ECO:0007669"/>
    <property type="project" value="UniProtKB-KW"/>
</dbReference>
<dbReference type="PANTHER" id="PTHR34654">
    <property type="entry name" value="UPF0109 PROTEIN SCO5592"/>
    <property type="match status" value="1"/>
</dbReference>
<proteinExistence type="inferred from homology"/>
<evidence type="ECO:0000256" key="3">
    <source>
        <dbReference type="SAM" id="MobiDB-lite"/>
    </source>
</evidence>
<evidence type="ECO:0000313" key="4">
    <source>
        <dbReference type="EMBL" id="CBH74739.1"/>
    </source>
</evidence>
<dbReference type="PANTHER" id="PTHR34654:SF1">
    <property type="entry name" value="RNA-BINDING PROTEIN KHPA"/>
    <property type="match status" value="1"/>
</dbReference>
<feature type="compositionally biased region" description="Basic and acidic residues" evidence="3">
    <location>
        <begin position="96"/>
        <end position="112"/>
    </location>
</feature>
<comment type="caution">
    <text evidence="4">The sequence shown here is derived from an EMBL/GenBank/DDBJ whole genome shotgun (WGS) entry which is preliminary data.</text>
</comment>
<dbReference type="InterPro" id="IPR020627">
    <property type="entry name" value="KhpA"/>
</dbReference>
<dbReference type="PROSITE" id="PS50084">
    <property type="entry name" value="KH_TYPE_1"/>
    <property type="match status" value="1"/>
</dbReference>
<organism evidence="4">
    <name type="scientific">mine drainage metagenome</name>
    <dbReference type="NCBI Taxonomy" id="410659"/>
    <lineage>
        <taxon>unclassified sequences</taxon>
        <taxon>metagenomes</taxon>
        <taxon>ecological metagenomes</taxon>
    </lineage>
</organism>
<dbReference type="AlphaFoldDB" id="E6PE54"/>
<protein>
    <submittedName>
        <fullName evidence="4">Uncharacterized protein</fullName>
    </submittedName>
</protein>
<dbReference type="HAMAP" id="MF_00088">
    <property type="entry name" value="KhpA"/>
    <property type="match status" value="1"/>
</dbReference>
<sequence>MPSPPRPSVVYSRRAALWIQAPHRRQNGSRRRRRARARVSAFDDEFGLFSEETGEEERRATLAGRRVSGQRPVGDIEREQQPDRPAAPAAPRGRTRRDAPARPTTPRERTPRTGDPYAGQRRAQGILDFLARKLVSKPDAVEVDLFLDETGQPTIEVVVDREDLGKVVGRSGRVAHALRTIARASAEDRITVDILDREEAEGEPEA</sequence>
<gene>
    <name evidence="4" type="ORF">CARN1_1842</name>
</gene>